<dbReference type="Pfam" id="PF14199">
    <property type="entry name" value="DUF4317"/>
    <property type="match status" value="1"/>
</dbReference>
<sequence length="411" mass="47324">MKHKEILEIKKRYKKDQCTFSRVTGCYVNGEKQIVTTYRETFLNLEESELHKYLDIAKKVLSGALGNNLLDLEFHRGEGYHNEKQTFLMQLKSSELKDDALLEEFYQSVIAHYGHTGNFLILLYHDAYDVMKRTSDNLKLDESEETYAYVLCAICPVTLSEPGLHYKDEEKKMRVRDRDWMVEAPAQGFLFPAFTDRSSNVHEVLYYTKNPKDPQPEIMEEVLGCDSKQTTALQREMLHSVIQEVVGSEEEAENLLLEVQDSLQGFLEEYETTHGSAEEEPLVLTHDHFQDLLSDAGASEETVEKLGEIYGEYFGKELPFAQRMLDQKLVKKHEERKKEQDLRHQVETLRTKLEETAALKEDPAAEFAVNLQVKPEKVAQIKAQIIDGQRCIVIPLMEDEQAAVNGEPNLL</sequence>
<accession>A0A941CPT0</accession>
<dbReference type="EMBL" id="JAGSCS010000013">
    <property type="protein sequence ID" value="MBR0576650.1"/>
    <property type="molecule type" value="Genomic_DNA"/>
</dbReference>
<reference evidence="1" key="1">
    <citation type="submission" date="2021-04" db="EMBL/GenBank/DDBJ databases">
        <title>Proteiniclasticum sedimins sp. nov., an obligate anaerobic bacterium isolated from anaerobic sludge.</title>
        <authorList>
            <person name="Liu J."/>
        </authorList>
    </citation>
    <scope>NUCLEOTIDE SEQUENCE</scope>
    <source>
        <strain evidence="1">BAD-10</strain>
    </source>
</reference>
<evidence type="ECO:0000313" key="2">
    <source>
        <dbReference type="Proteomes" id="UP000675379"/>
    </source>
</evidence>
<gene>
    <name evidence="1" type="ORF">KCG48_09895</name>
</gene>
<dbReference type="Proteomes" id="UP000675379">
    <property type="component" value="Unassembled WGS sequence"/>
</dbReference>
<keyword evidence="2" id="KW-1185">Reference proteome</keyword>
<protein>
    <submittedName>
        <fullName evidence="1">DUF4317 domain-containing protein</fullName>
    </submittedName>
</protein>
<name>A0A941CPT0_9CLOT</name>
<comment type="caution">
    <text evidence="1">The sequence shown here is derived from an EMBL/GenBank/DDBJ whole genome shotgun (WGS) entry which is preliminary data.</text>
</comment>
<evidence type="ECO:0000313" key="1">
    <source>
        <dbReference type="EMBL" id="MBR0576650.1"/>
    </source>
</evidence>
<organism evidence="1 2">
    <name type="scientific">Proteiniclasticum sediminis</name>
    <dbReference type="NCBI Taxonomy" id="2804028"/>
    <lineage>
        <taxon>Bacteria</taxon>
        <taxon>Bacillati</taxon>
        <taxon>Bacillota</taxon>
        <taxon>Clostridia</taxon>
        <taxon>Eubacteriales</taxon>
        <taxon>Clostridiaceae</taxon>
        <taxon>Proteiniclasticum</taxon>
    </lineage>
</organism>
<dbReference type="AlphaFoldDB" id="A0A941CPT0"/>
<dbReference type="RefSeq" id="WP_211801886.1">
    <property type="nucleotide sequence ID" value="NZ_JAGSCS010000013.1"/>
</dbReference>
<dbReference type="InterPro" id="IPR025466">
    <property type="entry name" value="DUF4317"/>
</dbReference>
<proteinExistence type="predicted"/>